<protein>
    <submittedName>
        <fullName evidence="1">Uncharacterized protein</fullName>
    </submittedName>
</protein>
<gene>
    <name evidence="1" type="ORF">AVEN_188171_1</name>
</gene>
<dbReference type="OrthoDB" id="7482667at2759"/>
<name>A0A4Y2I9S0_ARAVE</name>
<dbReference type="Proteomes" id="UP000499080">
    <property type="component" value="Unassembled WGS sequence"/>
</dbReference>
<organism evidence="1 2">
    <name type="scientific">Araneus ventricosus</name>
    <name type="common">Orbweaver spider</name>
    <name type="synonym">Epeira ventricosa</name>
    <dbReference type="NCBI Taxonomy" id="182803"/>
    <lineage>
        <taxon>Eukaryota</taxon>
        <taxon>Metazoa</taxon>
        <taxon>Ecdysozoa</taxon>
        <taxon>Arthropoda</taxon>
        <taxon>Chelicerata</taxon>
        <taxon>Arachnida</taxon>
        <taxon>Araneae</taxon>
        <taxon>Araneomorphae</taxon>
        <taxon>Entelegynae</taxon>
        <taxon>Araneoidea</taxon>
        <taxon>Araneidae</taxon>
        <taxon>Araneus</taxon>
    </lineage>
</organism>
<evidence type="ECO:0000313" key="2">
    <source>
        <dbReference type="Proteomes" id="UP000499080"/>
    </source>
</evidence>
<comment type="caution">
    <text evidence="1">The sequence shown here is derived from an EMBL/GenBank/DDBJ whole genome shotgun (WGS) entry which is preliminary data.</text>
</comment>
<dbReference type="EMBL" id="BGPR01002480">
    <property type="protein sequence ID" value="GBM74172.1"/>
    <property type="molecule type" value="Genomic_DNA"/>
</dbReference>
<keyword evidence="2" id="KW-1185">Reference proteome</keyword>
<accession>A0A4Y2I9S0</accession>
<reference evidence="1 2" key="1">
    <citation type="journal article" date="2019" name="Sci. Rep.">
        <title>Orb-weaving spider Araneus ventricosus genome elucidates the spidroin gene catalogue.</title>
        <authorList>
            <person name="Kono N."/>
            <person name="Nakamura H."/>
            <person name="Ohtoshi R."/>
            <person name="Moran D.A.P."/>
            <person name="Shinohara A."/>
            <person name="Yoshida Y."/>
            <person name="Fujiwara M."/>
            <person name="Mori M."/>
            <person name="Tomita M."/>
            <person name="Arakawa K."/>
        </authorList>
    </citation>
    <scope>NUCLEOTIDE SEQUENCE [LARGE SCALE GENOMIC DNA]</scope>
</reference>
<proteinExistence type="predicted"/>
<evidence type="ECO:0000313" key="1">
    <source>
        <dbReference type="EMBL" id="GBM74172.1"/>
    </source>
</evidence>
<sequence length="87" mass="9916">MRTIFPNVAQVYDKTSVSDRSADILINAALKDMGMINKDDSSKVVDRSKIRRKRIKARIGSSKGKMRENTLYRSMTYSSLTAEKTRL</sequence>
<dbReference type="AlphaFoldDB" id="A0A4Y2I9S0"/>